<reference evidence="2 3" key="1">
    <citation type="submission" date="2013-11" db="EMBL/GenBank/DDBJ databases">
        <title>Metagenomic analysis of a methanogenic consortium involved in long chain n-alkane degradation.</title>
        <authorList>
            <person name="Davidova I.A."/>
            <person name="Callaghan A.V."/>
            <person name="Wawrik B."/>
            <person name="Pruitt S."/>
            <person name="Marks C."/>
            <person name="Duncan K.E."/>
            <person name="Suflita J.M."/>
        </authorList>
    </citation>
    <scope>NUCLEOTIDE SEQUENCE [LARGE SCALE GENOMIC DNA]</scope>
    <source>
        <strain evidence="2 3">SPR</strain>
    </source>
</reference>
<organism evidence="2 3">
    <name type="scientific">Dethiosulfatarculus sandiegensis</name>
    <dbReference type="NCBI Taxonomy" id="1429043"/>
    <lineage>
        <taxon>Bacteria</taxon>
        <taxon>Pseudomonadati</taxon>
        <taxon>Thermodesulfobacteriota</taxon>
        <taxon>Desulfarculia</taxon>
        <taxon>Desulfarculales</taxon>
        <taxon>Desulfarculaceae</taxon>
        <taxon>Dethiosulfatarculus</taxon>
    </lineage>
</organism>
<accession>A0A0D2HLZ6</accession>
<dbReference type="InterPro" id="IPR011856">
    <property type="entry name" value="tRNA_endonuc-like_dom_sf"/>
</dbReference>
<dbReference type="InParanoid" id="A0A0D2HLZ6"/>
<proteinExistence type="predicted"/>
<sequence length="1138" mass="132822">MRYLHQEHWYRFVKKGKRDGRYFEDLVARLLEKLEGGRWIRTPHSWDRGRDFFRADCRTIAAEAKNRKAPLSISSLSPTLVMAVADNLGEVIFFSYSRINSNAIEHLSAFEEQTRIRIRVFHDDSLEDLILRYPTILREFFPTYNAGRRFAIGHVKVTTRISRDPEIHVAELGMSDALFEENTAGSDALTGFLNLLETFAMDFHVQNVSTVKKQTFKIRLSPETVLNHFELLDKEIEENDFQFELDLAPGQVRRRRVHLRPFSPGKDIDLTKWEPVEEKVRIKRRSFPHQITVTALVRSPLVGVVYVSALKAFEREISYRDKPVFRTTYGISGCGKTRMLYEYRNLLFRHGYRIIHIRGEFAQMTSFDEFMRRYLATRYGLPRQAPDEGDQTLNAPWRDKLDKRSQIDRLLYDKSWAPSQHMNECEDVFLRSLSDQQIGLVIDDVQGLDPTTLQFINNLTTKLLDSNHRFVLLLTFNLDLITLGSRANLYLQRLIDLSFTHSTSISSLELEGFSVGEAREFINNCLRSKQTDPDSFFTIIYKEITQILLSKIELTPLFLEQTLLYLDHKKAIKHDALGYYVHNYKTLKREVNQLETGPKGKRLEILLSHRYNALEKTLSEDEWVIIELLCRLRQIPRLAFNDLRINLLDIIHLIELGIIVDIAGYAVEFRHQTLLRLISSRRKLSDQAIIRLDQFFLVARWREVYFAQYMLRVMESGMLSRKLASKLLDRLRKGQIDNEDLLPLTDALLLELNQLIQWFDPSAVIRVLDDIAYCLRPLLGFDHAAKLYAAIYRRLVTFQDDIRQAGSEFFMLCARYGSLVLAMRQDQKAMGILRSSLDMIKSFEFSNSKMRDESIGLVANRLCAALLGHRRKDAAKKMSRKVMRAAHRGGFKYIEFQQHIDNGYIHYGFRSDNAKLIYHWKTAVTLFDEAILPEHELITNRAVAKLHEAHVDILEGKLKSALSLIKRERWICKEQLDPFHESKLVLLGAVVFLLGGRRIMPVENAIELVSYAKDLASRFDLGQVYWIAFHTNAKIWQMNHEKERAAGELNRAFAELTSVVDNAEMEDRFDWFFEDYAISMRELDARVDSDRIILVKRKSRQNTMHSILEMTSKEFNNYYANYTPKTTYYRDKYNLPCP</sequence>
<dbReference type="Pfam" id="PF13191">
    <property type="entry name" value="AAA_16"/>
    <property type="match status" value="1"/>
</dbReference>
<dbReference type="GO" id="GO:0003676">
    <property type="term" value="F:nucleic acid binding"/>
    <property type="evidence" value="ECO:0007669"/>
    <property type="project" value="InterPro"/>
</dbReference>
<dbReference type="OrthoDB" id="1184030at2"/>
<dbReference type="InterPro" id="IPR027417">
    <property type="entry name" value="P-loop_NTPase"/>
</dbReference>
<feature type="domain" description="Orc1-like AAA ATPase" evidence="1">
    <location>
        <begin position="329"/>
        <end position="463"/>
    </location>
</feature>
<protein>
    <recommendedName>
        <fullName evidence="1">Orc1-like AAA ATPase domain-containing protein</fullName>
    </recommendedName>
</protein>
<dbReference type="SUPFAM" id="SSF52540">
    <property type="entry name" value="P-loop containing nucleoside triphosphate hydrolases"/>
    <property type="match status" value="1"/>
</dbReference>
<dbReference type="Proteomes" id="UP000032233">
    <property type="component" value="Unassembled WGS sequence"/>
</dbReference>
<name>A0A0D2HLZ6_9BACT</name>
<dbReference type="EMBL" id="AZAC01000053">
    <property type="protein sequence ID" value="KIX11613.1"/>
    <property type="molecule type" value="Genomic_DNA"/>
</dbReference>
<dbReference type="AlphaFoldDB" id="A0A0D2HLZ6"/>
<comment type="caution">
    <text evidence="2">The sequence shown here is derived from an EMBL/GenBank/DDBJ whole genome shotgun (WGS) entry which is preliminary data.</text>
</comment>
<gene>
    <name evidence="2" type="ORF">X474_23435</name>
</gene>
<evidence type="ECO:0000313" key="2">
    <source>
        <dbReference type="EMBL" id="KIX11613.1"/>
    </source>
</evidence>
<evidence type="ECO:0000313" key="3">
    <source>
        <dbReference type="Proteomes" id="UP000032233"/>
    </source>
</evidence>
<dbReference type="Gene3D" id="3.40.1350.10">
    <property type="match status" value="1"/>
</dbReference>
<evidence type="ECO:0000259" key="1">
    <source>
        <dbReference type="Pfam" id="PF13191"/>
    </source>
</evidence>
<dbReference type="InterPro" id="IPR041664">
    <property type="entry name" value="AAA_16"/>
</dbReference>
<keyword evidence="3" id="KW-1185">Reference proteome</keyword>